<comment type="caution">
    <text evidence="1">The sequence shown here is derived from an EMBL/GenBank/DDBJ whole genome shotgun (WGS) entry which is preliminary data.</text>
</comment>
<evidence type="ECO:0000313" key="1">
    <source>
        <dbReference type="EMBL" id="MBW0555413.1"/>
    </source>
</evidence>
<evidence type="ECO:0000313" key="2">
    <source>
        <dbReference type="Proteomes" id="UP000765509"/>
    </source>
</evidence>
<sequence>GDHRDSVSGNFEKPHAVTPRMALYDFHLEIPLSLLHQLVRLNFWRTKALLAIRKGQSSPNTVIFSTRFRSAIRPGLTFGQLFVMS</sequence>
<name>A0A9Q3J399_9BASI</name>
<accession>A0A9Q3J399</accession>
<reference evidence="1" key="1">
    <citation type="submission" date="2021-03" db="EMBL/GenBank/DDBJ databases">
        <title>Draft genome sequence of rust myrtle Austropuccinia psidii MF-1, a brazilian biotype.</title>
        <authorList>
            <person name="Quecine M.C."/>
            <person name="Pachon D.M.R."/>
            <person name="Bonatelli M.L."/>
            <person name="Correr F.H."/>
            <person name="Franceschini L.M."/>
            <person name="Leite T.F."/>
            <person name="Margarido G.R.A."/>
            <person name="Almeida C.A."/>
            <person name="Ferrarezi J.A."/>
            <person name="Labate C.A."/>
        </authorList>
    </citation>
    <scope>NUCLEOTIDE SEQUENCE</scope>
    <source>
        <strain evidence="1">MF-1</strain>
    </source>
</reference>
<feature type="non-terminal residue" evidence="1">
    <location>
        <position position="1"/>
    </location>
</feature>
<organism evidence="1 2">
    <name type="scientific">Austropuccinia psidii MF-1</name>
    <dbReference type="NCBI Taxonomy" id="1389203"/>
    <lineage>
        <taxon>Eukaryota</taxon>
        <taxon>Fungi</taxon>
        <taxon>Dikarya</taxon>
        <taxon>Basidiomycota</taxon>
        <taxon>Pucciniomycotina</taxon>
        <taxon>Pucciniomycetes</taxon>
        <taxon>Pucciniales</taxon>
        <taxon>Sphaerophragmiaceae</taxon>
        <taxon>Austropuccinia</taxon>
    </lineage>
</organism>
<gene>
    <name evidence="1" type="ORF">O181_095128</name>
</gene>
<dbReference type="EMBL" id="AVOT02062379">
    <property type="protein sequence ID" value="MBW0555413.1"/>
    <property type="molecule type" value="Genomic_DNA"/>
</dbReference>
<protein>
    <submittedName>
        <fullName evidence="1">Uncharacterized protein</fullName>
    </submittedName>
</protein>
<dbReference type="AlphaFoldDB" id="A0A9Q3J399"/>
<dbReference type="Proteomes" id="UP000765509">
    <property type="component" value="Unassembled WGS sequence"/>
</dbReference>
<proteinExistence type="predicted"/>
<keyword evidence="2" id="KW-1185">Reference proteome</keyword>